<protein>
    <recommendedName>
        <fullName evidence="5">phosphoribosylaminoimidazole carboxylase</fullName>
        <ecNumber evidence="5">4.1.1.21</ecNumber>
    </recommendedName>
</protein>
<dbReference type="GO" id="GO:0016779">
    <property type="term" value="F:nucleotidyltransferase activity"/>
    <property type="evidence" value="ECO:0007669"/>
    <property type="project" value="UniProtKB-KW"/>
</dbReference>
<evidence type="ECO:0000256" key="10">
    <source>
        <dbReference type="ARBA" id="ARBA00022777"/>
    </source>
</evidence>
<dbReference type="Pfam" id="PF13692">
    <property type="entry name" value="Glyco_trans_1_4"/>
    <property type="match status" value="1"/>
</dbReference>
<dbReference type="InterPro" id="IPR035461">
    <property type="entry name" value="GmhA/DiaA"/>
</dbReference>
<dbReference type="InterPro" id="IPR029044">
    <property type="entry name" value="Nucleotide-diphossugar_trans"/>
</dbReference>
<accession>A0A914CQV4</accession>
<dbReference type="InterPro" id="IPR011611">
    <property type="entry name" value="PfkB_dom"/>
</dbReference>
<dbReference type="Pfam" id="PF01757">
    <property type="entry name" value="Acyl_transf_3"/>
    <property type="match status" value="1"/>
</dbReference>
<evidence type="ECO:0000256" key="16">
    <source>
        <dbReference type="PROSITE-ProRule" id="PRU00409"/>
    </source>
</evidence>
<dbReference type="Gene3D" id="3.40.50.720">
    <property type="entry name" value="NAD(P)-binding Rossmann-like Domain"/>
    <property type="match status" value="1"/>
</dbReference>
<feature type="transmembrane region" description="Helical" evidence="18">
    <location>
        <begin position="5768"/>
        <end position="5786"/>
    </location>
</feature>
<dbReference type="WBParaSite" id="ACRNAN_scaffold13.g14180.t1">
    <property type="protein sequence ID" value="ACRNAN_scaffold13.g14180.t1"/>
    <property type="gene ID" value="ACRNAN_scaffold13.g14180"/>
</dbReference>
<dbReference type="NCBIfam" id="TIGR00125">
    <property type="entry name" value="cyt_tran_rel"/>
    <property type="match status" value="1"/>
</dbReference>
<reference evidence="22" key="1">
    <citation type="submission" date="2022-11" db="UniProtKB">
        <authorList>
            <consortium name="WormBaseParasite"/>
        </authorList>
    </citation>
    <scope>IDENTIFICATION</scope>
</reference>
<feature type="transmembrane region" description="Helical" evidence="18">
    <location>
        <begin position="3917"/>
        <end position="3935"/>
    </location>
</feature>
<dbReference type="Pfam" id="PF13580">
    <property type="entry name" value="SIS_2"/>
    <property type="match status" value="1"/>
</dbReference>
<feature type="transmembrane region" description="Helical" evidence="18">
    <location>
        <begin position="3980"/>
        <end position="4000"/>
    </location>
</feature>
<feature type="domain" description="ATP-grasp" evidence="19">
    <location>
        <begin position="88"/>
        <end position="279"/>
    </location>
</feature>
<dbReference type="SUPFAM" id="SSF53756">
    <property type="entry name" value="UDP-Glycosyltransferase/glycogen phosphorylase"/>
    <property type="match status" value="3"/>
</dbReference>
<feature type="transmembrane region" description="Helical" evidence="18">
    <location>
        <begin position="5482"/>
        <end position="5506"/>
    </location>
</feature>
<feature type="region of interest" description="Disordered" evidence="17">
    <location>
        <begin position="5836"/>
        <end position="5867"/>
    </location>
</feature>
<dbReference type="CDD" id="cd03789">
    <property type="entry name" value="GT9_LPS_heptosyltransferase"/>
    <property type="match status" value="1"/>
</dbReference>
<feature type="transmembrane region" description="Helical" evidence="18">
    <location>
        <begin position="3822"/>
        <end position="3841"/>
    </location>
</feature>
<comment type="pathway">
    <text evidence="2">Bacterial outer membrane biogenesis; LPS core biosynthesis.</text>
</comment>
<evidence type="ECO:0000256" key="6">
    <source>
        <dbReference type="ARBA" id="ARBA00022679"/>
    </source>
</evidence>
<dbReference type="Gene3D" id="3.40.50.1970">
    <property type="match status" value="1"/>
</dbReference>
<feature type="transmembrane region" description="Helical" evidence="18">
    <location>
        <begin position="3853"/>
        <end position="3873"/>
    </location>
</feature>
<feature type="transmembrane region" description="Helical" evidence="18">
    <location>
        <begin position="3650"/>
        <end position="3670"/>
    </location>
</feature>
<feature type="compositionally biased region" description="Basic and acidic residues" evidence="17">
    <location>
        <begin position="5855"/>
        <end position="5867"/>
    </location>
</feature>
<keyword evidence="12 16" id="KW-0067">ATP-binding</keyword>
<comment type="pathway">
    <text evidence="3">Purine metabolism; IMP biosynthesis via de novo pathway; 5-amino-1-(5-phospho-D-ribosyl)imidazole-4-carboxylate from 5-amino-1-(5-phospho-D-ribosyl)imidazole (carboxylase route): step 1/1.</text>
</comment>
<evidence type="ECO:0000256" key="9">
    <source>
        <dbReference type="ARBA" id="ARBA00022755"/>
    </source>
</evidence>
<proteinExistence type="inferred from homology"/>
<dbReference type="Pfam" id="PF00535">
    <property type="entry name" value="Glycos_transf_2"/>
    <property type="match status" value="2"/>
</dbReference>
<dbReference type="GO" id="GO:0004638">
    <property type="term" value="F:phosphoribosylaminoimidazole carboxylase activity"/>
    <property type="evidence" value="ECO:0007669"/>
    <property type="project" value="UniProtKB-EC"/>
</dbReference>
<dbReference type="InterPro" id="IPR016185">
    <property type="entry name" value="PreATP-grasp_dom_sf"/>
</dbReference>
<keyword evidence="6" id="KW-0808">Transferase</keyword>
<keyword evidence="18" id="KW-0812">Transmembrane</keyword>
<feature type="transmembrane region" description="Helical" evidence="18">
    <location>
        <begin position="5555"/>
        <end position="5576"/>
    </location>
</feature>
<dbReference type="HAMAP" id="MF_01929">
    <property type="entry name" value="PurE_classI"/>
    <property type="match status" value="1"/>
</dbReference>
<dbReference type="InterPro" id="IPR002201">
    <property type="entry name" value="Glyco_trans_9"/>
</dbReference>
<evidence type="ECO:0000256" key="14">
    <source>
        <dbReference type="ARBA" id="ARBA00023268"/>
    </source>
</evidence>
<dbReference type="Gene3D" id="3.30.470.20">
    <property type="entry name" value="ATP-grasp fold, B domain"/>
    <property type="match status" value="1"/>
</dbReference>
<dbReference type="PANTHER" id="PTHR11609:SF5">
    <property type="entry name" value="PHOSPHORIBOSYLAMINOIMIDAZOLE CARBOXYLASE"/>
    <property type="match status" value="1"/>
</dbReference>
<dbReference type="GO" id="GO:0005524">
    <property type="term" value="F:ATP binding"/>
    <property type="evidence" value="ECO:0007669"/>
    <property type="project" value="UniProtKB-UniRule"/>
</dbReference>
<dbReference type="NCBIfam" id="TIGR01162">
    <property type="entry name" value="purE"/>
    <property type="match status" value="1"/>
</dbReference>
<dbReference type="SMART" id="SM01001">
    <property type="entry name" value="AIRC"/>
    <property type="match status" value="1"/>
</dbReference>
<feature type="region of interest" description="Disordered" evidence="17">
    <location>
        <begin position="4279"/>
        <end position="4313"/>
    </location>
</feature>
<feature type="compositionally biased region" description="Polar residues" evidence="17">
    <location>
        <begin position="4121"/>
        <end position="4138"/>
    </location>
</feature>
<dbReference type="InterPro" id="IPR023030">
    <property type="entry name" value="Bifunc_HldE"/>
</dbReference>
<feature type="transmembrane region" description="Helical" evidence="18">
    <location>
        <begin position="5792"/>
        <end position="5813"/>
    </location>
</feature>
<dbReference type="InterPro" id="IPR014729">
    <property type="entry name" value="Rossmann-like_a/b/a_fold"/>
</dbReference>
<dbReference type="Gene3D" id="3.30.1490.20">
    <property type="entry name" value="ATP-grasp fold, A domain"/>
    <property type="match status" value="1"/>
</dbReference>
<name>A0A914CQV4_9BILA</name>
<dbReference type="Gene3D" id="3.40.50.620">
    <property type="entry name" value="HUPs"/>
    <property type="match status" value="1"/>
</dbReference>
<dbReference type="Pfam" id="PF01370">
    <property type="entry name" value="Epimerase"/>
    <property type="match status" value="1"/>
</dbReference>
<dbReference type="GO" id="GO:0016301">
    <property type="term" value="F:kinase activity"/>
    <property type="evidence" value="ECO:0007669"/>
    <property type="project" value="UniProtKB-KW"/>
</dbReference>
<dbReference type="PROSITE" id="PS50975">
    <property type="entry name" value="ATP_GRASP"/>
    <property type="match status" value="1"/>
</dbReference>
<feature type="transmembrane region" description="Helical" evidence="18">
    <location>
        <begin position="5737"/>
        <end position="5756"/>
    </location>
</feature>
<evidence type="ECO:0000313" key="21">
    <source>
        <dbReference type="Proteomes" id="UP000887540"/>
    </source>
</evidence>
<dbReference type="CDD" id="cd05006">
    <property type="entry name" value="SIS_GmhA"/>
    <property type="match status" value="1"/>
</dbReference>
<dbReference type="SUPFAM" id="SSF56059">
    <property type="entry name" value="Glutathione synthetase ATP-binding domain-like"/>
    <property type="match status" value="1"/>
</dbReference>
<dbReference type="HAMAP" id="MF_01603">
    <property type="entry name" value="HldE"/>
    <property type="match status" value="1"/>
</dbReference>
<dbReference type="InterPro" id="IPR013207">
    <property type="entry name" value="LGFP"/>
</dbReference>
<dbReference type="InterPro" id="IPR055259">
    <property type="entry name" value="YkvP/CgeB_Glyco_trans-like"/>
</dbReference>
<evidence type="ECO:0000256" key="11">
    <source>
        <dbReference type="ARBA" id="ARBA00022793"/>
    </source>
</evidence>
<evidence type="ECO:0000256" key="15">
    <source>
        <dbReference type="ARBA" id="ARBA00023277"/>
    </source>
</evidence>
<evidence type="ECO:0000256" key="8">
    <source>
        <dbReference type="ARBA" id="ARBA00022741"/>
    </source>
</evidence>
<feature type="transmembrane region" description="Helical" evidence="18">
    <location>
        <begin position="5692"/>
        <end position="5709"/>
    </location>
</feature>
<feature type="transmembrane region" description="Helical" evidence="18">
    <location>
        <begin position="4012"/>
        <end position="4035"/>
    </location>
</feature>
<dbReference type="InterPro" id="IPR005875">
    <property type="entry name" value="PurK"/>
</dbReference>
<evidence type="ECO:0000259" key="20">
    <source>
        <dbReference type="PROSITE" id="PS51464"/>
    </source>
</evidence>
<dbReference type="InterPro" id="IPR000031">
    <property type="entry name" value="PurE_dom"/>
</dbReference>
<feature type="transmembrane region" description="Helical" evidence="18">
    <location>
        <begin position="3690"/>
        <end position="3711"/>
    </location>
</feature>
<dbReference type="SUPFAM" id="SSF52440">
    <property type="entry name" value="PreATP-grasp domain"/>
    <property type="match status" value="1"/>
</dbReference>
<keyword evidence="9" id="KW-0658">Purine biosynthesis</keyword>
<keyword evidence="10" id="KW-0418">Kinase</keyword>
<keyword evidence="14" id="KW-0511">Multifunctional enzyme</keyword>
<feature type="transmembrane region" description="Helical" evidence="18">
    <location>
        <begin position="533"/>
        <end position="555"/>
    </location>
</feature>
<dbReference type="PROSITE" id="PS00584">
    <property type="entry name" value="PFKB_KINASES_2"/>
    <property type="match status" value="1"/>
</dbReference>
<keyword evidence="21" id="KW-1185">Reference proteome</keyword>
<dbReference type="InterPro" id="IPR033747">
    <property type="entry name" value="PurE_ClassI"/>
</dbReference>
<dbReference type="NCBIfam" id="TIGR01161">
    <property type="entry name" value="purK"/>
    <property type="match status" value="1"/>
</dbReference>
<evidence type="ECO:0000313" key="22">
    <source>
        <dbReference type="WBParaSite" id="ACRNAN_scaffold13.g14180.t1"/>
    </source>
</evidence>
<evidence type="ECO:0000256" key="18">
    <source>
        <dbReference type="SAM" id="Phobius"/>
    </source>
</evidence>
<keyword evidence="18" id="KW-1133">Transmembrane helix</keyword>
<keyword evidence="7" id="KW-0548">Nucleotidyltransferase</keyword>
<dbReference type="NCBIfam" id="NF004680">
    <property type="entry name" value="PRK06019.1-6"/>
    <property type="match status" value="1"/>
</dbReference>
<dbReference type="Gene3D" id="3.40.630.190">
    <property type="entry name" value="LCP protein"/>
    <property type="match status" value="1"/>
</dbReference>
<dbReference type="InterPro" id="IPR029056">
    <property type="entry name" value="Ribokinase-like"/>
</dbReference>
<dbReference type="PROSITE" id="PS51464">
    <property type="entry name" value="SIS"/>
    <property type="match status" value="1"/>
</dbReference>
<feature type="transmembrane region" description="Helical" evidence="18">
    <location>
        <begin position="5518"/>
        <end position="5535"/>
    </location>
</feature>
<evidence type="ECO:0000256" key="13">
    <source>
        <dbReference type="ARBA" id="ARBA00023239"/>
    </source>
</evidence>
<dbReference type="GO" id="GO:0006189">
    <property type="term" value="P:'de novo' IMP biosynthetic process"/>
    <property type="evidence" value="ECO:0007669"/>
    <property type="project" value="InterPro"/>
</dbReference>
<dbReference type="InterPro" id="IPR004821">
    <property type="entry name" value="Cyt_trans-like"/>
</dbReference>
<evidence type="ECO:0000256" key="2">
    <source>
        <dbReference type="ARBA" id="ARBA00004713"/>
    </source>
</evidence>
<feature type="transmembrane region" description="Helical" evidence="18">
    <location>
        <begin position="5639"/>
        <end position="5672"/>
    </location>
</feature>
<feature type="transmembrane region" description="Helical" evidence="18">
    <location>
        <begin position="567"/>
        <end position="588"/>
    </location>
</feature>
<dbReference type="InterPro" id="IPR002173">
    <property type="entry name" value="Carboh/pur_kinase_PfkB_CS"/>
</dbReference>
<dbReference type="Gene3D" id="3.40.50.20">
    <property type="match status" value="1"/>
</dbReference>
<feature type="region of interest" description="Disordered" evidence="17">
    <location>
        <begin position="458"/>
        <end position="486"/>
    </location>
</feature>
<feature type="transmembrane region" description="Helical" evidence="18">
    <location>
        <begin position="3941"/>
        <end position="3959"/>
    </location>
</feature>
<feature type="transmembrane region" description="Helical" evidence="18">
    <location>
        <begin position="507"/>
        <end position="526"/>
    </location>
</feature>
<dbReference type="GO" id="GO:0016747">
    <property type="term" value="F:acyltransferase activity, transferring groups other than amino-acyl groups"/>
    <property type="evidence" value="ECO:0007669"/>
    <property type="project" value="InterPro"/>
</dbReference>
<organism evidence="21 22">
    <name type="scientific">Acrobeloides nanus</name>
    <dbReference type="NCBI Taxonomy" id="290746"/>
    <lineage>
        <taxon>Eukaryota</taxon>
        <taxon>Metazoa</taxon>
        <taxon>Ecdysozoa</taxon>
        <taxon>Nematoda</taxon>
        <taxon>Chromadorea</taxon>
        <taxon>Rhabditida</taxon>
        <taxon>Tylenchina</taxon>
        <taxon>Cephalobomorpha</taxon>
        <taxon>Cephaloboidea</taxon>
        <taxon>Cephalobidae</taxon>
        <taxon>Acrobeloides</taxon>
    </lineage>
</organism>
<dbReference type="InterPro" id="IPR004474">
    <property type="entry name" value="LytR_CpsA_psr"/>
</dbReference>
<dbReference type="InterPro" id="IPR013815">
    <property type="entry name" value="ATP_grasp_subdomain_1"/>
</dbReference>
<feature type="region of interest" description="Disordered" evidence="17">
    <location>
        <begin position="4120"/>
        <end position="4142"/>
    </location>
</feature>
<dbReference type="Gene3D" id="3.40.50.10490">
    <property type="entry name" value="Glucose-6-phosphate isomerase like protein, domain 1"/>
    <property type="match status" value="1"/>
</dbReference>
<dbReference type="Pfam" id="PF01467">
    <property type="entry name" value="CTP_transf_like"/>
    <property type="match status" value="1"/>
</dbReference>
<dbReference type="Pfam" id="PF03816">
    <property type="entry name" value="LytR_cpsA_psr"/>
    <property type="match status" value="1"/>
</dbReference>
<keyword evidence="8 16" id="KW-0547">Nucleotide-binding</keyword>
<dbReference type="InterPro" id="IPR011054">
    <property type="entry name" value="Rudment_hybrid_motif"/>
</dbReference>
<dbReference type="EC" id="4.1.1.21" evidence="5"/>
<evidence type="ECO:0000256" key="5">
    <source>
        <dbReference type="ARBA" id="ARBA00012329"/>
    </source>
</evidence>
<evidence type="ECO:0000256" key="4">
    <source>
        <dbReference type="ARBA" id="ARBA00006114"/>
    </source>
</evidence>
<dbReference type="Gene3D" id="3.40.1190.20">
    <property type="match status" value="1"/>
</dbReference>
<feature type="transmembrane region" description="Helical" evidence="18">
    <location>
        <begin position="3776"/>
        <end position="3794"/>
    </location>
</feature>
<dbReference type="GO" id="GO:0016773">
    <property type="term" value="F:phosphotransferase activity, alcohol group as acceptor"/>
    <property type="evidence" value="ECO:0007669"/>
    <property type="project" value="InterPro"/>
</dbReference>
<dbReference type="InterPro" id="IPR002656">
    <property type="entry name" value="Acyl_transf_3_dom"/>
</dbReference>
<evidence type="ECO:0000256" key="3">
    <source>
        <dbReference type="ARBA" id="ARBA00004747"/>
    </source>
</evidence>
<dbReference type="Gene3D" id="3.40.50.2000">
    <property type="entry name" value="Glycogen Phosphorylase B"/>
    <property type="match status" value="3"/>
</dbReference>
<dbReference type="InterPro" id="IPR046348">
    <property type="entry name" value="SIS_dom_sf"/>
</dbReference>
<feature type="transmembrane region" description="Helical" evidence="18">
    <location>
        <begin position="3749"/>
        <end position="3770"/>
    </location>
</feature>
<dbReference type="SUPFAM" id="SSF53697">
    <property type="entry name" value="SIS domain"/>
    <property type="match status" value="1"/>
</dbReference>
<dbReference type="Pfam" id="PF02222">
    <property type="entry name" value="ATP-grasp"/>
    <property type="match status" value="1"/>
</dbReference>
<sequence length="6153" mass="652528">MIAPAVELGVEIRVLAEEPGMSAALAATAVGDYRDIETVRAFAKDVDVLTFDHEHVPQDVLRALIADGVAVHPGPDALQYAQDKLAMRRKVAELGLPQPDWAEVADAEALGAFLASHGGRAVVKTPRGGYDGKGVRVVGAATDADDWFAALAEDGRGGALLVEELVDFDRELAAQVARRPSGELVAYPVVETVQRGGVCAEVVAPAAGLAPEVAAEATRIATGVAHGVGVTGMLAVELFATASGRVLVNEFAMRPHNSGHWTQDGAVTSQFEQHLRAVLDLPLGDTAARAPWTVMINVLGGPVAGSLDERFAAAMAAHPDAKVHTYGKAPRPGRKVGHVNVSGSDLDAVLGDFGVPHEVEIVSAHRTPDKLIAYGREARGRGLKAIIAGAGGAAHLPGMLASVTALPVIGVPVPLATLDGLDSLLSIVQMPGGIPVATVSIGGAKNAGLLAVRILGSGGAEEPPPEGQPVTVAPRTPRRPGDERGLVNPYPIRYPDSTSPAVMTRRAWWLVVVNLLIPGSAQAAAGNRRLAKLGLGATLVMWVLAVLAVLVAVVWRPFFLTVVTNSLVLLIIQIALVAYAVLWIVLALDTLRLVRLIKTRPWARLAVPAAVVAVTLVVSGGAGYAAVLVGSARNALGSVFSSGGPAVAPTDGYYNILLLGVDSGAGRDSMRPDSISVASVNADTGQVTITGIPRDMKDVPFAPGPMQTLFPDGYKGKNCGTAHCAINEIFTEVNVLRKGTDIYPDATTYQYSPGIEAVKDAAEGVTGLTIPYYVFIDMDGFAALIDALGGIDITVTERLPKGWGPTYTNEPASKWAIGWIEPGAQHMDGDTAQWYARSRYTTSDWDRMLRQRQLQEAILAQFTPANVLSRFQDVANAGTHIIETDIPDSMIGYFLDLAIKAKGQPVQSLELTPAAPPAERALGFARHAVGRLETMTVTLRVVLDQLVGAPASELTAASAEVARALIATAPRDCEVAALVPAGDAAALAREVPGLARVDTVGMPRAAALASWQLGVAPGVGGGLIHSPTLAAPLVRHDRINDNDQTVVTLWDIPDFSDAASKTAALAHKAMLKRAERHADAVIVPTHAIAERLAATTKLRGRVRVIAGAAPQGFAVPGDAIGRRRALVVPDRVLVLDGAGAEADLDAGFAAALCGAPDVPIVVLGAGDLRVDRVRARAEQAGVPSAHLRVLAGLDAHDRAAVLDAAVAVVAPSRASAFPWRVLEAFAVGVPVIAADCDDHREIIVDGGVLVDPAELGAALHDAIGDSARLRVLARDRGRGFSCCEARPIMGRMAARVDVIVRTKERPDFLERALADIAAQSMTSWRAVVVNDGGRPHEVEQVVADSSVSDKVHVVHIAPGEGGRCIAANTGVREADAPLVVLHDDDDLWHPEFLARTTSWLDAHPDSGAVSVPTEIVYEERRGSRWVEADRAPFWAGMSRISLAEMLVINRIVPISIVYRRSLHDEVGGYDESLDAVEDWEFYLRVLPRHPIGFIPGTTLAYWTQRPGVTGAAANSMFELSADHARDDAIVRDRALATWIATYGPGLPLYLAGIEKRVLERIAGVSPGNRGRSIVDVSVWRADRTVRSRIRRLVRGLRSAPVLGAGIRALDRVWWARTVLASALIDAQYYSALLGHRVGRRAAVAHYVTRGFRRGMSLNPLFDEVYAGAELPEVLRVPALYAYLVSERATVSVHPWWDATRHEPGDGAVAGEGDPPLERLWRDPSGSLVLRTAAAETTMSVDQYRRLAIEAARTWRRGAAPTGGPVPHHEVGLVRILQAGDRRYHRKLAQAAHRATDGSAAAVVSFVAPDASAWVSAMILRQLVPSLVVRREAATSTWSRVVGAALSSLAADTLIVLDARAEFSEGELDRLAREAGAGSFVIPAHRRFDGTVAGIGAATIGHGIPGRILEWMPPEDLDRLDAVLDVPLLTGRTFAVARATLDRAGALPSLTNDGELEAISIDVRRRCAGVPLRVLTDVRPVFDEPEIAFRRRRAGRDARYWRRRSGVDDTPVARSIIGAAGFDVRGWRHRRPSVRPSADLVWRRPHPGAQRWSIKICAPAGRQGAVWGDRHFAEGLARALRRRGHTVVIDAFDAASRPTDAVDDVSVVVRGPYRIRAPRTRVRLQWIISHPDEITRAEVSGFDRVFAASRGWAARASARWGRDIRPLLECVDTDLFHPRGLPRGDDIVFVGTARGIARPSVVVPLAAGIPVRVYGPDWRPFIAQSALAARSIPHDRLPERYETASIVLNDQWPAMRREGFLAMRPFDVVAVGGRVISEEVEGIEEIFEGAVVTYQDAAHLVDLLRADPATIFPDDAQLARISARIRAEHSFDARARELDEAAREVIAGTPRADPDDGRAPDVDECMTTPNLFRKLEWQINAIRHRDPLSPRLYWRLFGSLRRRPWDPTRTPRRIVVMRSDEIGDTVTTTTLLAAMRAQWPKASIHLVVKPGPATIFHAAPTVDRVIPWSPVLHGSALKRQVLTVRQALRRFRLRGYDLAVLPRWDFDDTPLRYLAVASRARSVVGFAPVPSREPAWLGDQELLLTDVIDRGDVPLLSVQQLERVAAHLGVRWTDEATRRAGTALYDVSDRDRAAEAAALRQPPGRVVGFGIGARDGKRQWPIERLNDLAAALAATGPLSVQVLGGAVDVERAAALTELLSAQGIPVADLAGALSLSESAAAISRCDLFVGNDSGLQHIASSLDVPTVVVTCHPATGSPWSDNAPERFGPWSTRCRVVQPAAPTGDCGEECVASHAHCILAVETHDVLRAVEECAPVGRSGSSQMSTPPSITPRHVLGFETTRVFVIGDAMLDRYVDGTVNRISPEAPIPVLQVAQDRSVAGGAANAAMNIAALGASTTLIAAWATDESGRELERLLADAGVATCRVDRGDAPTIEKLRVVAGQQQIVRIDREDTSALDFEGQAAVVAALAEGLAAGTASTAVVISDYAKGLLDADLVAEVIELAQRHGVPVVVDPKSTDIRKYRGASIVKPNFAEACQMSRVRAARPDAATLEHIAHELLVDGIGALAVSLSAAGVEVIEAGSRVRIPTRARLVADVSGAGDSMIAGIAVGLASGLTTTEAVQVGNMAAGIACGRPGTAVVTGADLLDELLVESSPDRRPGTVENWAELARLVEVEKSAGKRIVFANGVFDLLHAGHVALLKEARSFGDVLVVGVNSDESTARLKGPSRPLQPQRDRMGVLDAVRYVDFVTVFDQDTPRELILAIKPDIIVKGSDYKPEEVVGGEDARAASRCAADDHAMLRAKGSKMSVIADNLRDNVRRMSALAEDAAFVDSFDRAAALMVTSLRAGGTLFACGNGGSMTNAQHFAEELTGRFRGDRPPLRAIAISDPSHLTCVANDYGYEFVFSKFIEALARPGDVLLALTTSGKSANVLRAAEAMKSAGGVVIASSGPADTPVAAVADVALALGENRWADRIQESELVVIHSSCDGIGECGEARIRRVGVRIDAAVDADGETVAREGCQSASHLDIRRLIADENRTGAVDLGVGAEVARGHSRPRLATFAVLRREMRAELDRVDSPAGIADHPAHLAVDVGQILERHQPLADALLVRHDDDSRCPSGERDERLDGTRLETELVPCRHVVIDQARVYDAVAVEEQAPVSRRDDRGTSGGGPNEMIVRFAVSSRLRWELWLTAGIVAAATVAVAAGSYFDRDDLVFVEYFRANPITPDVLVRSWFGHLMPGYIASVIAFLKVFALSWPAALVFIVLIHVGSFVALTRCIDAVVGPARINLIAGLAFTLSLGPLAVRLWWAATLNNMFALALGLAVLGCATRWVTTRRARHLIAGLILYALALSLSEKNLLFSLHIVMWCVFVIWRGRSVAERARELLRAWPLWLGLITLSLVDVIAFLSGPYVDESGDSPSIGFSLRFIAQNVFGGLVPSLFGIDMANQPTSWAEPRVVITCLLVAVFILWTILRARSNGSVWIFAAIAVFANAAVLSRRGELIGLAGSRQLRYLLESTALVWLAIGVVLVVALRAVVVERESRTRPAVSRVVRVFALVGGCALFVTAAGSWAVTSLRTIETSGGYAARAWVTNLEVTLPNPSPPLIDSPLPTSFGIPELHPYDMVVPLLPSMGWRGAQATTVLDGAWIVGRDGRAGPATVSSPSQQFTGSACTDGSESLPMPGVRTSGRTYIIVDVSAGSGDKMALHYTGGWVTVDRPSSGGRVAVYFPNSLHGDLVIDSQGGKMCVESIVVGDVVPEASATPRVDTGMVTRLHDRLLIAPGRRASAPRRSGLVRGLALFVVLVGGGGLAACAPLRADSPSSSPTASTVAPSGAPAVSSTPSSTAPTPAATDVVVPDAPSTPSGQATVTIVNFGADGQSLWASGLVTGAAGTDGTCTLTATASDGRVVSGTIAASATPAAVNCGSISVRATSGEWTLVLSYASSTAAASSAPTTPGYLISDQNFFDSQSMTVADVQAFLNSKVTSCSGSNGMPCLKDYYAQSTPALAANSYCAATPGGTLSAAQVIVLAAQACGINPKVILVMLQKEQGLITSTAPTARNYSAALGQGCPDGAACDPAYAGFFYQVYGAARQFQVYIKNPKSFGYQLGWNNILYQATPPDNSRICGTKPVYIQNDATRALYIYTPYTPNQAALDNLYGTGDFCSTYGNRNFWRLYTDWFGNPLSQPVEGAYADAWQALGGASGILGSPLGGVVCIDSKYCQQSFTGGTIFWFPGRGVFGVPTLIETMWRNLGFITGTPGLPTGVVVCNPDGTCVQSFDGGVIAADSTGGSLVGSHVASAWLAAGGVALGGARGPELCSPGGSQCAQLFARAAFYTSGTQVTSVTGPIFTAWNTVNSSSGPLGYPLSNAACVSAGCTQQFSGGLIVSSGTVAYVIPSGIAAKYTSMGGIATLGAPSGPADCAASSACAQTFANGRIDVAASGSAIATTQGFYRAWAAVGLDSGVLKLPTGEATCSSVTCMQSFVGGALVGTTSAGIVPVLGAYRDIWVASGGVTGALGLPTGVTQCNGRWCAAPFAGGSILWSPATGAYAVSGAVNIAWVGAGGAAGTYGLPIAAATTSNGKVSQRFQFGVISVNGARGRAECGGRGPEATPRSAPQAGTPHPSEPLPARNGAASEADSGAVTAAHTPRVLLAVTFYNGRSFAERTLSSIASLAHDGFDLDVLVLDDASPEPGFSDYLASLSADVGATYYRSPRNLGIPRNVNLGLATALRLEYDYVVISNSDVIYAANSLEVMMKVAVAGDDLASVTAWSTNVDPYSLPNATELFAETQEVSDRIGRVLEQTFGTETLDIPAGISFAMIIPTRVLSAVGLMDPIFGRGYGEESDWSARATSAGFRHVLATGAFVYHAGRGSTLAAGVVSGDEIANWANQRIVNHRSPMFRWNVDGFLASGAVEVAQSRAVTALVRSAADESGYSLITAARDWVDQSPEIVSVAIRSERSTPSPPTSKATSDATSVDGIRCTAISDRQSGTWPAPRTPARSEVRMTTLHAAFNPRKNSIGFLRWLMAFMVIFSHAGPVAGLFGGVDIGEQWHAETSLGGVAVTGFFFLSGMLITRSMTNSSSPVRFLWHRVVRIFPAWFLILIVTAFALAPLAWIGERGTIRGFFSVAVDSPWDYVAKNFTLMLNQWAISGTGASTPAVAHGYNTWNGSAWTLMYEFACYLAVLVLGLIGALAGRIVGGAIAAGVLMLSTFQALHVGDLASVSGILANHQVLQLAAPFAFGTLVQLFIEKVPFSDALGMGMLIIAAVSWWKGGWFLFGQYAFAYGLIWFGTRVTALSGWDRRADLSYGIYIAGWPVMFLAASLNLQGISSAVYLAVVIVAVHVYAYVSWTLIEKPALDLKNWRPRIVARIGGRQSVRPADSSDRGHRCTGRGRRGSERRMTSGESPRRTVVVTGAGGYVGRHVVAAAIDLGYDVRAVVRTARADDVDPRATILQADVLSPEFDITAIASPSEVAAVIHLAWQDGFVHNARSHIESVSAHFRFLAGLVDAGIVRIAALGTMHEVGYWEGAITSTTPTNPVTLYGIAKDALRRSLFAALEDRAELLWMRAFYIVGDDRRSRSIFGKILDASDRGDRSFPFTTGRTLYDFIDVDELGRQIALASTADGLVGVINTSSGVPESLADRVERFIVENGVDISLQYGAFPDRPYDSPGVWGDASRIKALIAASPFAKET</sequence>
<keyword evidence="18" id="KW-0472">Membrane</keyword>
<evidence type="ECO:0000256" key="17">
    <source>
        <dbReference type="SAM" id="MobiDB-lite"/>
    </source>
</evidence>
<feature type="region of interest" description="Disordered" evidence="17">
    <location>
        <begin position="5060"/>
        <end position="5101"/>
    </location>
</feature>
<dbReference type="HAMAP" id="MF_01928">
    <property type="entry name" value="PurK"/>
    <property type="match status" value="1"/>
</dbReference>
<keyword evidence="13" id="KW-0456">Lyase</keyword>
<evidence type="ECO:0000256" key="12">
    <source>
        <dbReference type="ARBA" id="ARBA00022840"/>
    </source>
</evidence>
<dbReference type="GO" id="GO:0005829">
    <property type="term" value="C:cytosol"/>
    <property type="evidence" value="ECO:0007669"/>
    <property type="project" value="TreeGrafter"/>
</dbReference>
<dbReference type="PANTHER" id="PTHR11609">
    <property type="entry name" value="PURINE BIOSYNTHESIS PROTEIN 6/7, PUR6/7"/>
    <property type="match status" value="1"/>
</dbReference>
<evidence type="ECO:0000256" key="7">
    <source>
        <dbReference type="ARBA" id="ARBA00022695"/>
    </source>
</evidence>
<dbReference type="Pfam" id="PF22660">
    <property type="entry name" value="RS_preATP-grasp-like"/>
    <property type="match status" value="1"/>
</dbReference>
<dbReference type="CDD" id="cd00761">
    <property type="entry name" value="Glyco_tranf_GTA_type"/>
    <property type="match status" value="1"/>
</dbReference>
<dbReference type="Pfam" id="PF08310">
    <property type="entry name" value="LGFP"/>
    <property type="match status" value="2"/>
</dbReference>
<dbReference type="SUPFAM" id="SSF53448">
    <property type="entry name" value="Nucleotide-diphospho-sugar transferases"/>
    <property type="match status" value="2"/>
</dbReference>
<feature type="transmembrane region" description="Helical" evidence="18">
    <location>
        <begin position="3801"/>
        <end position="3816"/>
    </location>
</feature>
<feature type="transmembrane region" description="Helical" evidence="18">
    <location>
        <begin position="3717"/>
        <end position="3737"/>
    </location>
</feature>
<evidence type="ECO:0000256" key="1">
    <source>
        <dbReference type="ARBA" id="ARBA00001244"/>
    </source>
</evidence>
<dbReference type="Pfam" id="PF13524">
    <property type="entry name" value="Glyco_trans_1_2"/>
    <property type="match status" value="1"/>
</dbReference>
<dbReference type="GO" id="GO:0016757">
    <property type="term" value="F:glycosyltransferase activity"/>
    <property type="evidence" value="ECO:0007669"/>
    <property type="project" value="InterPro"/>
</dbReference>
<comment type="catalytic activity">
    <reaction evidence="1">
        <text>5-amino-1-(5-phospho-D-ribosyl)imidazole-4-carboxylate + H(+) = 5-amino-1-(5-phospho-beta-D-ribosyl)imidazole + CO2</text>
        <dbReference type="Rhea" id="RHEA:10792"/>
        <dbReference type="ChEBI" id="CHEBI:15378"/>
        <dbReference type="ChEBI" id="CHEBI:16526"/>
        <dbReference type="ChEBI" id="CHEBI:77657"/>
        <dbReference type="ChEBI" id="CHEBI:137981"/>
        <dbReference type="EC" id="4.1.1.21"/>
    </reaction>
</comment>
<dbReference type="Gene3D" id="3.90.550.10">
    <property type="entry name" value="Spore Coat Polysaccharide Biosynthesis Protein SpsA, Chain A"/>
    <property type="match status" value="2"/>
</dbReference>
<dbReference type="Pfam" id="PF00294">
    <property type="entry name" value="PfkB"/>
    <property type="match status" value="1"/>
</dbReference>
<dbReference type="InterPro" id="IPR036291">
    <property type="entry name" value="NAD(P)-bd_dom_sf"/>
</dbReference>
<dbReference type="Proteomes" id="UP000887540">
    <property type="component" value="Unplaced"/>
</dbReference>
<comment type="similarity">
    <text evidence="4">In the C-terminal section; belongs to the AIR carboxylase family. Class I subfamily.</text>
</comment>
<dbReference type="SUPFAM" id="SSF52255">
    <property type="entry name" value="N5-CAIR mutase (phosphoribosylaminoimidazole carboxylase, PurE)"/>
    <property type="match status" value="1"/>
</dbReference>
<dbReference type="InterPro" id="IPR011761">
    <property type="entry name" value="ATP-grasp"/>
</dbReference>
<dbReference type="Pfam" id="PF01075">
    <property type="entry name" value="Glyco_transf_9"/>
    <property type="match status" value="1"/>
</dbReference>
<dbReference type="InterPro" id="IPR001347">
    <property type="entry name" value="SIS_dom"/>
</dbReference>
<evidence type="ECO:0000259" key="19">
    <source>
        <dbReference type="PROSITE" id="PS50975"/>
    </source>
</evidence>
<dbReference type="SUPFAM" id="SSF53613">
    <property type="entry name" value="Ribokinase-like"/>
    <property type="match status" value="1"/>
</dbReference>
<keyword evidence="11" id="KW-0210">Decarboxylase</keyword>
<dbReference type="SUPFAM" id="SSF51735">
    <property type="entry name" value="NAD(P)-binding Rossmann-fold domains"/>
    <property type="match status" value="1"/>
</dbReference>
<feature type="domain" description="SIS" evidence="20">
    <location>
        <begin position="3301"/>
        <end position="3456"/>
    </location>
</feature>
<dbReference type="InterPro" id="IPR054350">
    <property type="entry name" value="PurT/PurK_preATP-grasp"/>
</dbReference>
<dbReference type="Pfam" id="PF00731">
    <property type="entry name" value="AIRC"/>
    <property type="match status" value="1"/>
</dbReference>
<feature type="transmembrane region" description="Helical" evidence="18">
    <location>
        <begin position="609"/>
        <end position="632"/>
    </location>
</feature>
<dbReference type="GO" id="GO:0046872">
    <property type="term" value="F:metal ion binding"/>
    <property type="evidence" value="ECO:0007669"/>
    <property type="project" value="InterPro"/>
</dbReference>
<dbReference type="SUPFAM" id="SSF51246">
    <property type="entry name" value="Rudiment single hybrid motif"/>
    <property type="match status" value="1"/>
</dbReference>
<keyword evidence="15" id="KW-0119">Carbohydrate metabolism</keyword>
<dbReference type="InterPro" id="IPR003135">
    <property type="entry name" value="ATP-grasp_carboxylate-amine"/>
</dbReference>
<dbReference type="SUPFAM" id="SSF52374">
    <property type="entry name" value="Nucleotidylyl transferase"/>
    <property type="match status" value="1"/>
</dbReference>
<dbReference type="InterPro" id="IPR001509">
    <property type="entry name" value="Epimerase_deHydtase"/>
</dbReference>
<dbReference type="InterPro" id="IPR001173">
    <property type="entry name" value="Glyco_trans_2-like"/>
</dbReference>